<dbReference type="EMBL" id="RBIM01000008">
    <property type="protein sequence ID" value="RKQ94199.1"/>
    <property type="molecule type" value="Genomic_DNA"/>
</dbReference>
<gene>
    <name evidence="5" type="ORF">C7435_3172</name>
</gene>
<keyword evidence="1" id="KW-0805">Transcription regulation</keyword>
<dbReference type="OrthoDB" id="9800350at2"/>
<keyword evidence="2" id="KW-0238">DNA-binding</keyword>
<dbReference type="PANTHER" id="PTHR33204">
    <property type="entry name" value="TRANSCRIPTIONAL REGULATOR, MARR FAMILY"/>
    <property type="match status" value="1"/>
</dbReference>
<evidence type="ECO:0000313" key="5">
    <source>
        <dbReference type="EMBL" id="RKQ94199.1"/>
    </source>
</evidence>
<dbReference type="AlphaFoldDB" id="A0A495D088"/>
<dbReference type="InterPro" id="IPR036388">
    <property type="entry name" value="WH-like_DNA-bd_sf"/>
</dbReference>
<dbReference type="Gene3D" id="1.10.10.10">
    <property type="entry name" value="Winged helix-like DNA-binding domain superfamily/Winged helix DNA-binding domain"/>
    <property type="match status" value="1"/>
</dbReference>
<accession>A0A495D088</accession>
<evidence type="ECO:0000259" key="4">
    <source>
        <dbReference type="PROSITE" id="PS51118"/>
    </source>
</evidence>
<proteinExistence type="predicted"/>
<evidence type="ECO:0000256" key="1">
    <source>
        <dbReference type="ARBA" id="ARBA00023015"/>
    </source>
</evidence>
<feature type="domain" description="HTH hxlR-type" evidence="4">
    <location>
        <begin position="18"/>
        <end position="116"/>
    </location>
</feature>
<dbReference type="Proteomes" id="UP000273675">
    <property type="component" value="Unassembled WGS sequence"/>
</dbReference>
<organism evidence="5 6">
    <name type="scientific">Maricaulis maris</name>
    <dbReference type="NCBI Taxonomy" id="74318"/>
    <lineage>
        <taxon>Bacteria</taxon>
        <taxon>Pseudomonadati</taxon>
        <taxon>Pseudomonadota</taxon>
        <taxon>Alphaproteobacteria</taxon>
        <taxon>Maricaulales</taxon>
        <taxon>Maricaulaceae</taxon>
        <taxon>Maricaulis</taxon>
    </lineage>
</organism>
<sequence>MLKRRRNQAPPLDDGTHCPVDECMKLLGGSWTPYIIWHLSAGPRRFSELESDIPPISAKVLSTRLKELCTKGVVIRTVQPTSPPSVDYTLSELGRELLPVIKAIVDVGTRLKRTAGACPD</sequence>
<dbReference type="PROSITE" id="PS51118">
    <property type="entry name" value="HTH_HXLR"/>
    <property type="match status" value="1"/>
</dbReference>
<dbReference type="GO" id="GO:0003677">
    <property type="term" value="F:DNA binding"/>
    <property type="evidence" value="ECO:0007669"/>
    <property type="project" value="UniProtKB-KW"/>
</dbReference>
<protein>
    <submittedName>
        <fullName evidence="5">HxlR family transcriptional regulator</fullName>
    </submittedName>
</protein>
<dbReference type="InterPro" id="IPR002577">
    <property type="entry name" value="HTH_HxlR"/>
</dbReference>
<keyword evidence="3" id="KW-0804">Transcription</keyword>
<evidence type="ECO:0000313" key="6">
    <source>
        <dbReference type="Proteomes" id="UP000273675"/>
    </source>
</evidence>
<comment type="caution">
    <text evidence="5">The sequence shown here is derived from an EMBL/GenBank/DDBJ whole genome shotgun (WGS) entry which is preliminary data.</text>
</comment>
<reference evidence="5 6" key="1">
    <citation type="submission" date="2018-10" db="EMBL/GenBank/DDBJ databases">
        <title>Genomic Encyclopedia of Type Strains, Phase IV (KMG-IV): sequencing the most valuable type-strain genomes for metagenomic binning, comparative biology and taxonomic classification.</title>
        <authorList>
            <person name="Goeker M."/>
        </authorList>
    </citation>
    <scope>NUCLEOTIDE SEQUENCE [LARGE SCALE GENOMIC DNA]</scope>
    <source>
        <strain evidence="5 6">DSM 4734</strain>
    </source>
</reference>
<dbReference type="Pfam" id="PF01638">
    <property type="entry name" value="HxlR"/>
    <property type="match status" value="1"/>
</dbReference>
<name>A0A495D088_9PROT</name>
<dbReference type="InterPro" id="IPR036390">
    <property type="entry name" value="WH_DNA-bd_sf"/>
</dbReference>
<dbReference type="RefSeq" id="WP_121212424.1">
    <property type="nucleotide sequence ID" value="NZ_RBIM01000008.1"/>
</dbReference>
<dbReference type="SUPFAM" id="SSF46785">
    <property type="entry name" value="Winged helix' DNA-binding domain"/>
    <property type="match status" value="1"/>
</dbReference>
<evidence type="ECO:0000256" key="3">
    <source>
        <dbReference type="ARBA" id="ARBA00023163"/>
    </source>
</evidence>
<evidence type="ECO:0000256" key="2">
    <source>
        <dbReference type="ARBA" id="ARBA00023125"/>
    </source>
</evidence>